<dbReference type="InterPro" id="IPR029058">
    <property type="entry name" value="AB_hydrolase_fold"/>
</dbReference>
<sequence length="289" mass="33282">MYLINLRSEGSEGNTFSKFEQINSYNSQQMEAVEQSDLRSAIGGKNILLIIHGFNNSMDDILSLYEHLDDQCNTFFSDSYHATIGFVWPSGESEFSYFQSKENAKQAGTYLRDWLHQFTQAGCTIDVMGHSMATIVGYNALQSSQTINIRNVFSLGAAVSQSYLVERITANMMEKVQNLYLFYTKRDDVLRYWFRLVEWEEAIGYSGLEKYEKLLSYFQQLTLIDCSNIVHTHTGYWDSKVVFECMSNILDGKQYPRSYKLLPGLRNVFDRFLTSGDPPENKLIKTSDQ</sequence>
<evidence type="ECO:0000313" key="1">
    <source>
        <dbReference type="EMBL" id="MCW9707736.1"/>
    </source>
</evidence>
<dbReference type="EMBL" id="JAGGJA010000008">
    <property type="protein sequence ID" value="MCW9707736.1"/>
    <property type="molecule type" value="Genomic_DNA"/>
</dbReference>
<evidence type="ECO:0000313" key="2">
    <source>
        <dbReference type="Proteomes" id="UP001207918"/>
    </source>
</evidence>
<keyword evidence="2" id="KW-1185">Reference proteome</keyword>
<name>A0ABT3PPH3_9BACT</name>
<dbReference type="InterPro" id="IPR010297">
    <property type="entry name" value="DUF900_hydrolase"/>
</dbReference>
<organism evidence="1 2">
    <name type="scientific">Fodinibius salsisoli</name>
    <dbReference type="NCBI Taxonomy" id="2820877"/>
    <lineage>
        <taxon>Bacteria</taxon>
        <taxon>Pseudomonadati</taxon>
        <taxon>Balneolota</taxon>
        <taxon>Balneolia</taxon>
        <taxon>Balneolales</taxon>
        <taxon>Balneolaceae</taxon>
        <taxon>Fodinibius</taxon>
    </lineage>
</organism>
<gene>
    <name evidence="1" type="ORF">J6I44_12785</name>
</gene>
<comment type="caution">
    <text evidence="1">The sequence shown here is derived from an EMBL/GenBank/DDBJ whole genome shotgun (WGS) entry which is preliminary data.</text>
</comment>
<protein>
    <submittedName>
        <fullName evidence="1">Alpha/beta hydrolase</fullName>
    </submittedName>
</protein>
<accession>A0ABT3PPH3</accession>
<keyword evidence="1" id="KW-0378">Hydrolase</keyword>
<dbReference type="RefSeq" id="WP_265766526.1">
    <property type="nucleotide sequence ID" value="NZ_JAGGJA010000008.1"/>
</dbReference>
<reference evidence="1 2" key="1">
    <citation type="submission" date="2021-03" db="EMBL/GenBank/DDBJ databases">
        <title>Aliifodinibius sp. nov., a new bacterium isolated from saline soil.</title>
        <authorList>
            <person name="Galisteo C."/>
            <person name="De La Haba R."/>
            <person name="Sanchez-Porro C."/>
            <person name="Ventosa A."/>
        </authorList>
    </citation>
    <scope>NUCLEOTIDE SEQUENCE [LARGE SCALE GENOMIC DNA]</scope>
    <source>
        <strain evidence="1 2">1BSP15-2V2</strain>
    </source>
</reference>
<dbReference type="Proteomes" id="UP001207918">
    <property type="component" value="Unassembled WGS sequence"/>
</dbReference>
<dbReference type="Pfam" id="PF05990">
    <property type="entry name" value="DUF900"/>
    <property type="match status" value="1"/>
</dbReference>
<dbReference type="SUPFAM" id="SSF53474">
    <property type="entry name" value="alpha/beta-Hydrolases"/>
    <property type="match status" value="1"/>
</dbReference>
<dbReference type="GO" id="GO:0016787">
    <property type="term" value="F:hydrolase activity"/>
    <property type="evidence" value="ECO:0007669"/>
    <property type="project" value="UniProtKB-KW"/>
</dbReference>
<proteinExistence type="predicted"/>
<dbReference type="Gene3D" id="3.40.50.1820">
    <property type="entry name" value="alpha/beta hydrolase"/>
    <property type="match status" value="1"/>
</dbReference>